<keyword evidence="1" id="KW-0238">DNA-binding</keyword>
<dbReference type="GO" id="GO:0003677">
    <property type="term" value="F:DNA binding"/>
    <property type="evidence" value="ECO:0007669"/>
    <property type="project" value="UniProtKB-KW"/>
</dbReference>
<protein>
    <submittedName>
        <fullName evidence="3">TetR/AcrR family transcriptional regulator</fullName>
    </submittedName>
</protein>
<gene>
    <name evidence="3" type="ORF">HXX08_06185</name>
    <name evidence="4" type="ORF">OZ401_000585</name>
</gene>
<dbReference type="Gene3D" id="1.10.357.10">
    <property type="entry name" value="Tetracycline Repressor, domain 2"/>
    <property type="match status" value="1"/>
</dbReference>
<dbReference type="Pfam" id="PF00440">
    <property type="entry name" value="TetR_N"/>
    <property type="match status" value="1"/>
</dbReference>
<proteinExistence type="predicted"/>
<evidence type="ECO:0000313" key="3">
    <source>
        <dbReference type="EMBL" id="NWJ45452.1"/>
    </source>
</evidence>
<dbReference type="InterPro" id="IPR001647">
    <property type="entry name" value="HTH_TetR"/>
</dbReference>
<evidence type="ECO:0000256" key="1">
    <source>
        <dbReference type="ARBA" id="ARBA00023125"/>
    </source>
</evidence>
<feature type="domain" description="HTH tetR-type" evidence="2">
    <location>
        <begin position="15"/>
        <end position="66"/>
    </location>
</feature>
<dbReference type="InterPro" id="IPR009057">
    <property type="entry name" value="Homeodomain-like_sf"/>
</dbReference>
<evidence type="ECO:0000313" key="5">
    <source>
        <dbReference type="Proteomes" id="UP000521676"/>
    </source>
</evidence>
<accession>A0A8T7LYP6</accession>
<dbReference type="Proteomes" id="UP001431572">
    <property type="component" value="Chromosome 1"/>
</dbReference>
<reference evidence="3 5" key="1">
    <citation type="submission" date="2020-06" db="EMBL/GenBank/DDBJ databases">
        <title>Anoxygenic phototrophic Chloroflexota member uses a Type I reaction center.</title>
        <authorList>
            <person name="Tsuji J.M."/>
            <person name="Shaw N.A."/>
            <person name="Nagashima S."/>
            <person name="Venkiteswaran J."/>
            <person name="Schiff S.L."/>
            <person name="Hanada S."/>
            <person name="Tank M."/>
            <person name="Neufeld J.D."/>
        </authorList>
    </citation>
    <scope>NUCLEOTIDE SEQUENCE [LARGE SCALE GENOMIC DNA]</scope>
    <source>
        <strain evidence="3">L227-S17</strain>
    </source>
</reference>
<dbReference type="Proteomes" id="UP000521676">
    <property type="component" value="Unassembled WGS sequence"/>
</dbReference>
<evidence type="ECO:0000313" key="6">
    <source>
        <dbReference type="Proteomes" id="UP001431572"/>
    </source>
</evidence>
<reference evidence="4" key="2">
    <citation type="journal article" date="2024" name="Nature">
        <title>Anoxygenic phototroph of the Chloroflexota uses a type I reaction centre.</title>
        <authorList>
            <person name="Tsuji J.M."/>
            <person name="Shaw N.A."/>
            <person name="Nagashima S."/>
            <person name="Venkiteswaran J.J."/>
            <person name="Schiff S.L."/>
            <person name="Watanabe T."/>
            <person name="Fukui M."/>
            <person name="Hanada S."/>
            <person name="Tank M."/>
            <person name="Neufeld J.D."/>
        </authorList>
    </citation>
    <scope>NUCLEOTIDE SEQUENCE</scope>
    <source>
        <strain evidence="4">L227-S17</strain>
    </source>
</reference>
<dbReference type="SUPFAM" id="SSF46689">
    <property type="entry name" value="Homeodomain-like"/>
    <property type="match status" value="1"/>
</dbReference>
<keyword evidence="6" id="KW-1185">Reference proteome</keyword>
<dbReference type="RefSeq" id="WP_341469221.1">
    <property type="nucleotide sequence ID" value="NZ_CP128399.1"/>
</dbReference>
<evidence type="ECO:0000313" key="4">
    <source>
        <dbReference type="EMBL" id="WJW67325.1"/>
    </source>
</evidence>
<organism evidence="3 5">
    <name type="scientific">Candidatus Chlorohelix allophototropha</name>
    <dbReference type="NCBI Taxonomy" id="3003348"/>
    <lineage>
        <taxon>Bacteria</taxon>
        <taxon>Bacillati</taxon>
        <taxon>Chloroflexota</taxon>
        <taxon>Chloroflexia</taxon>
        <taxon>Candidatus Chloroheliales</taxon>
        <taxon>Candidatus Chloroheliaceae</taxon>
        <taxon>Candidatus Chlorohelix</taxon>
    </lineage>
</organism>
<evidence type="ECO:0000259" key="2">
    <source>
        <dbReference type="Pfam" id="PF00440"/>
    </source>
</evidence>
<dbReference type="AlphaFoldDB" id="A0A8T7LYP6"/>
<dbReference type="EMBL" id="JACATZ010000001">
    <property type="protein sequence ID" value="NWJ45452.1"/>
    <property type="molecule type" value="Genomic_DNA"/>
</dbReference>
<dbReference type="EMBL" id="CP128399">
    <property type="protein sequence ID" value="WJW67325.1"/>
    <property type="molecule type" value="Genomic_DNA"/>
</dbReference>
<sequence>MARTDKNFGERKAEIIHAATQVFVKNGYEGTTNRLIAEEMKQKGGNFSPQLIYHYFESKEALFTAVMQQAAGLEDVGTHIRASMHLPPEQFLQVVASIYMNLMRDRVIASLFQINLIEGFKKPEITQLVAHVIVSAFVIPTNEYLYAMIEQGKLRRCHTGVILTQFFGTMTSLMIPIVRESQRIAPNPPMHRNQFIKEMVSNLLFGLSIEKK</sequence>
<name>A0A8T7LYP6_9CHLR</name>